<accession>A0A510TTU0</accession>
<gene>
    <name evidence="6" type="ORF">D1010_02350</name>
</gene>
<proteinExistence type="predicted"/>
<evidence type="ECO:0000256" key="3">
    <source>
        <dbReference type="ARBA" id="ARBA00022692"/>
    </source>
</evidence>
<evidence type="ECO:0000256" key="5">
    <source>
        <dbReference type="ARBA" id="ARBA00023136"/>
    </source>
</evidence>
<dbReference type="GO" id="GO:0005886">
    <property type="term" value="C:plasma membrane"/>
    <property type="evidence" value="ECO:0007669"/>
    <property type="project" value="UniProtKB-SubCell"/>
</dbReference>
<name>A0A510TTU0_9LACO</name>
<dbReference type="KEGG" id="lhb:D1010_02350"/>
<dbReference type="RefSeq" id="WP_146994254.1">
    <property type="nucleotide sequence ID" value="NZ_BJTX01000016.1"/>
</dbReference>
<comment type="subcellular location">
    <subcellularLocation>
        <location evidence="1">Cell membrane</location>
        <topology evidence="1">Multi-pass membrane protein</topology>
    </subcellularLocation>
</comment>
<organism evidence="6 7">
    <name type="scientific">Schleiferilactobacillus harbinensis</name>
    <dbReference type="NCBI Taxonomy" id="304207"/>
    <lineage>
        <taxon>Bacteria</taxon>
        <taxon>Bacillati</taxon>
        <taxon>Bacillota</taxon>
        <taxon>Bacilli</taxon>
        <taxon>Lactobacillales</taxon>
        <taxon>Lactobacillaceae</taxon>
        <taxon>Schleiferilactobacillus</taxon>
    </lineage>
</organism>
<sequence>MHVYLTNKPYRNLVTANFFNAIGSVLFNIVFIIYAGNLPYKTLAVTLISIADFVPTLFEIPSGYLADRTTQRLRLTIWLRSIQFGLYLLLAGLIAVSQALWAFIVLLLINVASDVISSYTGGLIMPYYKHFVGRSDLNDAASFESGMHSTISIIFQGLGASLIVLLHQNYALFGIINAISFLIAGGLLLLQRQAFAQADQQDTNAVRQARQDKMASEPFITSTWHTMQLVHTDKPLFLIIMLILGINILLSAVHDLTNVLLTTQKQLWLGSFGATIAIMSMASAVASAAGALFSRDGLQKFSMPTLISLATGVTAVYGVNMFTLQNFYVMVSLSAGESYLVGKISPRLSALVIGNIPQGRLAATSSLVSFLISIGIPVSQVVFLPLANLAAPALTWQIFTACTVGGVVAGVYASRYLHRLTAPAAMVRG</sequence>
<evidence type="ECO:0000256" key="1">
    <source>
        <dbReference type="ARBA" id="ARBA00004651"/>
    </source>
</evidence>
<evidence type="ECO:0000313" key="6">
    <source>
        <dbReference type="EMBL" id="QFR22381.1"/>
    </source>
</evidence>
<dbReference type="Proteomes" id="UP000326779">
    <property type="component" value="Chromosome"/>
</dbReference>
<reference evidence="6 7" key="1">
    <citation type="submission" date="2019-10" db="EMBL/GenBank/DDBJ databases">
        <title>The completed genome of Lactobacillus harbinensis M1.</title>
        <authorList>
            <person name="Zheng Y."/>
        </authorList>
    </citation>
    <scope>NUCLEOTIDE SEQUENCE [LARGE SCALE GENOMIC DNA]</scope>
    <source>
        <strain evidence="6 7">M1</strain>
    </source>
</reference>
<dbReference type="EMBL" id="CP045143">
    <property type="protein sequence ID" value="QFR22381.1"/>
    <property type="molecule type" value="Genomic_DNA"/>
</dbReference>
<evidence type="ECO:0000313" key="7">
    <source>
        <dbReference type="Proteomes" id="UP000326779"/>
    </source>
</evidence>
<dbReference type="InterPro" id="IPR036259">
    <property type="entry name" value="MFS_trans_sf"/>
</dbReference>
<evidence type="ECO:0000256" key="4">
    <source>
        <dbReference type="ARBA" id="ARBA00022989"/>
    </source>
</evidence>
<protein>
    <submittedName>
        <fullName evidence="6">MFS transporter</fullName>
    </submittedName>
</protein>
<evidence type="ECO:0000256" key="2">
    <source>
        <dbReference type="ARBA" id="ARBA00022475"/>
    </source>
</evidence>
<dbReference type="SUPFAM" id="SSF103473">
    <property type="entry name" value="MFS general substrate transporter"/>
    <property type="match status" value="1"/>
</dbReference>
<keyword evidence="3" id="KW-0812">Transmembrane</keyword>
<dbReference type="Gene3D" id="1.20.1250.20">
    <property type="entry name" value="MFS general substrate transporter like domains"/>
    <property type="match status" value="1"/>
</dbReference>
<dbReference type="AlphaFoldDB" id="A0A510TTU0"/>
<keyword evidence="5" id="KW-0472">Membrane</keyword>
<dbReference type="PANTHER" id="PTHR23513">
    <property type="entry name" value="INTEGRAL MEMBRANE EFFLUX PROTEIN-RELATED"/>
    <property type="match status" value="1"/>
</dbReference>
<dbReference type="PANTHER" id="PTHR23513:SF6">
    <property type="entry name" value="MAJOR FACILITATOR SUPERFAMILY ASSOCIATED DOMAIN-CONTAINING PROTEIN"/>
    <property type="match status" value="1"/>
</dbReference>
<keyword evidence="4" id="KW-1133">Transmembrane helix</keyword>
<keyword evidence="2" id="KW-1003">Cell membrane</keyword>